<dbReference type="InterPro" id="IPR010934">
    <property type="entry name" value="NADH_DH_su5_C"/>
</dbReference>
<feature type="transmembrane region" description="Helical" evidence="18">
    <location>
        <begin position="374"/>
        <end position="396"/>
    </location>
</feature>
<evidence type="ECO:0000256" key="15">
    <source>
        <dbReference type="ARBA" id="ARBA00023136"/>
    </source>
</evidence>
<evidence type="ECO:0000256" key="2">
    <source>
        <dbReference type="ARBA" id="ARBA00004448"/>
    </source>
</evidence>
<dbReference type="GeneID" id="14048554"/>
<keyword evidence="5" id="KW-0813">Transport</keyword>
<protein>
    <recommendedName>
        <fullName evidence="4">NADH-ubiquinone oxidoreductase chain 5</fullName>
        <ecNumber evidence="3">7.1.1.2</ecNumber>
    </recommendedName>
    <alternativeName>
        <fullName evidence="16">NADH dehydrogenase subunit 5</fullName>
    </alternativeName>
</protein>
<evidence type="ECO:0000256" key="8">
    <source>
        <dbReference type="ARBA" id="ARBA00022792"/>
    </source>
</evidence>
<evidence type="ECO:0000313" key="21">
    <source>
        <dbReference type="EMBL" id="AEI53349.1"/>
    </source>
</evidence>
<feature type="transmembrane region" description="Helical" evidence="18">
    <location>
        <begin position="237"/>
        <end position="258"/>
    </location>
</feature>
<sequence>MKMSFYVLLGMMLFIIGFVNLIFGMVFMFNSYIMLMDWEIFNVNSVNVVMTILFDWMSFLFMSCVYFISSMVVFYSYTYMKYDKYNIRFLYLIMMFIISMMFMIASPNLISILLGWDGLGLVSYGLVVYFQNYKSYNAGMLTVLTNRIGDVSILLGIGLMMNYGSWNYIYYIDIWDKPMYLLMILIILASFTKSAQIPFSSWLPAAMAAPTPVSALVHSSTLVTAGVYLLIRFSNVFMGYDCSFMVMLGMMTMFMAGLGANFEFDLKSIIALSTLSQLGMMVSSVFLGLPLLAFFHMLTHAFFSALLFLCAGLIIHLMSDSQDIRHMGGIMKYVPYTSACFCVSNFSLCGLPFMSGFYSKDMILESISFIHYNLYVVMIFYMSVGLTVMYTVRMLYYSFYGNMNMYSCQNYYEDFNMIMPMFLLTILSIVSGSMLCWFIFPFPLLLMMPLIMKMMTFSFIFMGLILGYMLNYVGYTGVLYPWVLYSTSMFLGNMWFMPQMSKYMIYNISFNVSMNYYTVIDMGWGEYLVSGMFYKYIVFMNKYLLYYYNNNIKYYMLSFIIMMMFFLF</sequence>
<dbReference type="PANTHER" id="PTHR42829">
    <property type="entry name" value="NADH-UBIQUINONE OXIDOREDUCTASE CHAIN 5"/>
    <property type="match status" value="1"/>
</dbReference>
<evidence type="ECO:0000256" key="1">
    <source>
        <dbReference type="ARBA" id="ARBA00003257"/>
    </source>
</evidence>
<geneLocation type="mitochondrion" evidence="21"/>
<feature type="domain" description="NADH dehydrogenase subunit 5 C-terminal" evidence="20">
    <location>
        <begin position="390"/>
        <end position="567"/>
    </location>
</feature>
<dbReference type="PRINTS" id="PR01434">
    <property type="entry name" value="NADHDHGNASE5"/>
</dbReference>
<keyword evidence="14 21" id="KW-0496">Mitochondrion</keyword>
<dbReference type="GO" id="GO:0008137">
    <property type="term" value="F:NADH dehydrogenase (ubiquinone) activity"/>
    <property type="evidence" value="ECO:0007669"/>
    <property type="project" value="UniProtKB-EC"/>
</dbReference>
<feature type="transmembrane region" description="Helical" evidence="18">
    <location>
        <begin position="417"/>
        <end position="440"/>
    </location>
</feature>
<dbReference type="CTD" id="4540"/>
<feature type="transmembrane region" description="Helical" evidence="18">
    <location>
        <begin position="89"/>
        <end position="106"/>
    </location>
</feature>
<keyword evidence="11 18" id="KW-1133">Transmembrane helix</keyword>
<feature type="transmembrane region" description="Helical" evidence="18">
    <location>
        <begin position="53"/>
        <end position="77"/>
    </location>
</feature>
<dbReference type="Pfam" id="PF06455">
    <property type="entry name" value="NADH5_C"/>
    <property type="match status" value="1"/>
</dbReference>
<evidence type="ECO:0000256" key="4">
    <source>
        <dbReference type="ARBA" id="ARBA00021096"/>
    </source>
</evidence>
<evidence type="ECO:0000256" key="3">
    <source>
        <dbReference type="ARBA" id="ARBA00012944"/>
    </source>
</evidence>
<dbReference type="InterPro" id="IPR001750">
    <property type="entry name" value="ND/Mrp_TM"/>
</dbReference>
<feature type="transmembrane region" description="Helical" evidence="18">
    <location>
        <begin position="446"/>
        <end position="470"/>
    </location>
</feature>
<feature type="transmembrane region" description="Helical" evidence="18">
    <location>
        <begin position="551"/>
        <end position="567"/>
    </location>
</feature>
<evidence type="ECO:0000256" key="10">
    <source>
        <dbReference type="ARBA" id="ARBA00022982"/>
    </source>
</evidence>
<evidence type="ECO:0000256" key="12">
    <source>
        <dbReference type="ARBA" id="ARBA00023027"/>
    </source>
</evidence>
<evidence type="ECO:0000256" key="18">
    <source>
        <dbReference type="SAM" id="Phobius"/>
    </source>
</evidence>
<keyword evidence="15 18" id="KW-0472">Membrane</keyword>
<evidence type="ECO:0000256" key="11">
    <source>
        <dbReference type="ARBA" id="ARBA00022989"/>
    </source>
</evidence>
<organism evidence="21">
    <name type="scientific">Gorpis annulatus</name>
    <dbReference type="NCBI Taxonomy" id="696245"/>
    <lineage>
        <taxon>Eukaryota</taxon>
        <taxon>Metazoa</taxon>
        <taxon>Ecdysozoa</taxon>
        <taxon>Arthropoda</taxon>
        <taxon>Hexapoda</taxon>
        <taxon>Insecta</taxon>
        <taxon>Pterygota</taxon>
        <taxon>Neoptera</taxon>
        <taxon>Paraneoptera</taxon>
        <taxon>Hemiptera</taxon>
        <taxon>Heteroptera</taxon>
        <taxon>Panheteroptera</taxon>
        <taxon>Cimicomorpha</taxon>
        <taxon>Nabidae</taxon>
        <taxon>Nabinae</taxon>
        <taxon>Gorpis</taxon>
    </lineage>
</organism>
<comment type="subcellular location">
    <subcellularLocation>
        <location evidence="2">Mitochondrion inner membrane</location>
        <topology evidence="2">Multi-pass membrane protein</topology>
    </subcellularLocation>
</comment>
<dbReference type="InterPro" id="IPR003945">
    <property type="entry name" value="NU5C-like"/>
</dbReference>
<feature type="domain" description="NADH:quinone oxidoreductase/Mrp antiporter transmembrane" evidence="19">
    <location>
        <begin position="106"/>
        <end position="383"/>
    </location>
</feature>
<evidence type="ECO:0000256" key="9">
    <source>
        <dbReference type="ARBA" id="ARBA00022967"/>
    </source>
</evidence>
<evidence type="ECO:0000259" key="19">
    <source>
        <dbReference type="Pfam" id="PF00361"/>
    </source>
</evidence>
<dbReference type="GO" id="GO:0003954">
    <property type="term" value="F:NADH dehydrogenase activity"/>
    <property type="evidence" value="ECO:0007669"/>
    <property type="project" value="TreeGrafter"/>
</dbReference>
<evidence type="ECO:0000256" key="5">
    <source>
        <dbReference type="ARBA" id="ARBA00022448"/>
    </source>
</evidence>
<comment type="function">
    <text evidence="1">Core subunit of the mitochondrial membrane respiratory chain NADH dehydrogenase (Complex I) that is believed to belong to the minimal assembly required for catalysis. Complex I functions in the transfer of electrons from NADH to the respiratory chain. The immediate electron acceptor for the enzyme is believed to be ubiquinone.</text>
</comment>
<evidence type="ECO:0000259" key="20">
    <source>
        <dbReference type="Pfam" id="PF06455"/>
    </source>
</evidence>
<evidence type="ECO:0000256" key="17">
    <source>
        <dbReference type="ARBA" id="ARBA00049551"/>
    </source>
</evidence>
<feature type="transmembrane region" description="Helical" evidence="18">
    <location>
        <begin position="207"/>
        <end position="231"/>
    </location>
</feature>
<feature type="transmembrane region" description="Helical" evidence="18">
    <location>
        <begin position="270"/>
        <end position="295"/>
    </location>
</feature>
<evidence type="ECO:0000256" key="6">
    <source>
        <dbReference type="ARBA" id="ARBA00022660"/>
    </source>
</evidence>
<dbReference type="EMBL" id="JF907591">
    <property type="protein sequence ID" value="AEI53349.1"/>
    <property type="molecule type" value="Genomic_DNA"/>
</dbReference>
<feature type="transmembrane region" description="Helical" evidence="18">
    <location>
        <begin position="112"/>
        <end position="130"/>
    </location>
</feature>
<reference evidence="21" key="1">
    <citation type="journal article" date="2012" name="PLoS ONE">
        <title>Comparative mitogenomic analysis of damsel bugs representing three tribes in the family Nabidae (Insecta: Hemiptera).</title>
        <authorList>
            <person name="Li H."/>
            <person name="Liu H.Y."/>
            <person name="Song F."/>
            <person name="Shi A.M."/>
            <person name="Zhou X.G."/>
            <person name="Cai W.Z."/>
        </authorList>
    </citation>
    <scope>NUCLEOTIDE SEQUENCE</scope>
</reference>
<evidence type="ECO:0000256" key="7">
    <source>
        <dbReference type="ARBA" id="ARBA00022692"/>
    </source>
</evidence>
<name>K7NBP7_9HEMI</name>
<keyword evidence="8" id="KW-0999">Mitochondrion inner membrane</keyword>
<feature type="transmembrane region" description="Helical" evidence="18">
    <location>
        <begin position="301"/>
        <end position="321"/>
    </location>
</feature>
<accession>K7NBP7</accession>
<feature type="transmembrane region" description="Helical" evidence="18">
    <location>
        <begin position="178"/>
        <end position="195"/>
    </location>
</feature>
<dbReference type="GO" id="GO:0042773">
    <property type="term" value="P:ATP synthesis coupled electron transport"/>
    <property type="evidence" value="ECO:0007669"/>
    <property type="project" value="InterPro"/>
</dbReference>
<keyword evidence="10" id="KW-0249">Electron transport</keyword>
<dbReference type="AlphaFoldDB" id="K7NBP7"/>
<keyword evidence="7 18" id="KW-0812">Transmembrane</keyword>
<dbReference type="Pfam" id="PF00361">
    <property type="entry name" value="Proton_antipo_M"/>
    <property type="match status" value="1"/>
</dbReference>
<feature type="transmembrane region" description="Helical" evidence="18">
    <location>
        <begin position="7"/>
        <end position="33"/>
    </location>
</feature>
<dbReference type="GO" id="GO:0005743">
    <property type="term" value="C:mitochondrial inner membrane"/>
    <property type="evidence" value="ECO:0007669"/>
    <property type="project" value="UniProtKB-SubCell"/>
</dbReference>
<feature type="transmembrane region" description="Helical" evidence="18">
    <location>
        <begin position="477"/>
        <end position="496"/>
    </location>
</feature>
<proteinExistence type="predicted"/>
<evidence type="ECO:0000256" key="16">
    <source>
        <dbReference type="ARBA" id="ARBA00031027"/>
    </source>
</evidence>
<keyword evidence="6" id="KW-0679">Respiratory chain</keyword>
<feature type="transmembrane region" description="Helical" evidence="18">
    <location>
        <begin position="333"/>
        <end position="354"/>
    </location>
</feature>
<gene>
    <name evidence="21" type="primary">ND5</name>
</gene>
<dbReference type="GO" id="GO:0015990">
    <property type="term" value="P:electron transport coupled proton transport"/>
    <property type="evidence" value="ECO:0007669"/>
    <property type="project" value="TreeGrafter"/>
</dbReference>
<evidence type="ECO:0000256" key="13">
    <source>
        <dbReference type="ARBA" id="ARBA00023075"/>
    </source>
</evidence>
<dbReference type="PANTHER" id="PTHR42829:SF2">
    <property type="entry name" value="NADH-UBIQUINONE OXIDOREDUCTASE CHAIN 5"/>
    <property type="match status" value="1"/>
</dbReference>
<keyword evidence="13" id="KW-0830">Ubiquinone</keyword>
<dbReference type="RefSeq" id="YP_007025106.1">
    <property type="nucleotide sequence ID" value="NC_019595.1"/>
</dbReference>
<feature type="transmembrane region" description="Helical" evidence="18">
    <location>
        <begin position="516"/>
        <end position="539"/>
    </location>
</feature>
<feature type="transmembrane region" description="Helical" evidence="18">
    <location>
        <begin position="151"/>
        <end position="172"/>
    </location>
</feature>
<evidence type="ECO:0000256" key="14">
    <source>
        <dbReference type="ARBA" id="ARBA00023128"/>
    </source>
</evidence>
<comment type="catalytic activity">
    <reaction evidence="17">
        <text>a ubiquinone + NADH + 5 H(+)(in) = a ubiquinol + NAD(+) + 4 H(+)(out)</text>
        <dbReference type="Rhea" id="RHEA:29091"/>
        <dbReference type="Rhea" id="RHEA-COMP:9565"/>
        <dbReference type="Rhea" id="RHEA-COMP:9566"/>
        <dbReference type="ChEBI" id="CHEBI:15378"/>
        <dbReference type="ChEBI" id="CHEBI:16389"/>
        <dbReference type="ChEBI" id="CHEBI:17976"/>
        <dbReference type="ChEBI" id="CHEBI:57540"/>
        <dbReference type="ChEBI" id="CHEBI:57945"/>
        <dbReference type="EC" id="7.1.1.2"/>
    </reaction>
</comment>
<dbReference type="EC" id="7.1.1.2" evidence="3"/>
<keyword evidence="12" id="KW-0520">NAD</keyword>
<keyword evidence="9" id="KW-1278">Translocase</keyword>